<comment type="caution">
    <text evidence="1">The sequence shown here is derived from an EMBL/GenBank/DDBJ whole genome shotgun (WGS) entry which is preliminary data.</text>
</comment>
<accession>A0ACB6QYS6</accession>
<organism evidence="1 2">
    <name type="scientific">Lindgomyces ingoldianus</name>
    <dbReference type="NCBI Taxonomy" id="673940"/>
    <lineage>
        <taxon>Eukaryota</taxon>
        <taxon>Fungi</taxon>
        <taxon>Dikarya</taxon>
        <taxon>Ascomycota</taxon>
        <taxon>Pezizomycotina</taxon>
        <taxon>Dothideomycetes</taxon>
        <taxon>Pleosporomycetidae</taxon>
        <taxon>Pleosporales</taxon>
        <taxon>Lindgomycetaceae</taxon>
        <taxon>Lindgomyces</taxon>
    </lineage>
</organism>
<reference evidence="1" key="1">
    <citation type="journal article" date="2020" name="Stud. Mycol.">
        <title>101 Dothideomycetes genomes: a test case for predicting lifestyles and emergence of pathogens.</title>
        <authorList>
            <person name="Haridas S."/>
            <person name="Albert R."/>
            <person name="Binder M."/>
            <person name="Bloem J."/>
            <person name="Labutti K."/>
            <person name="Salamov A."/>
            <person name="Andreopoulos B."/>
            <person name="Baker S."/>
            <person name="Barry K."/>
            <person name="Bills G."/>
            <person name="Bluhm B."/>
            <person name="Cannon C."/>
            <person name="Castanera R."/>
            <person name="Culley D."/>
            <person name="Daum C."/>
            <person name="Ezra D."/>
            <person name="Gonzalez J."/>
            <person name="Henrissat B."/>
            <person name="Kuo A."/>
            <person name="Liang C."/>
            <person name="Lipzen A."/>
            <person name="Lutzoni F."/>
            <person name="Magnuson J."/>
            <person name="Mondo S."/>
            <person name="Nolan M."/>
            <person name="Ohm R."/>
            <person name="Pangilinan J."/>
            <person name="Park H.-J."/>
            <person name="Ramirez L."/>
            <person name="Alfaro M."/>
            <person name="Sun H."/>
            <person name="Tritt A."/>
            <person name="Yoshinaga Y."/>
            <person name="Zwiers L.-H."/>
            <person name="Turgeon B."/>
            <person name="Goodwin S."/>
            <person name="Spatafora J."/>
            <person name="Crous P."/>
            <person name="Grigoriev I."/>
        </authorList>
    </citation>
    <scope>NUCLEOTIDE SEQUENCE</scope>
    <source>
        <strain evidence="1">ATCC 200398</strain>
    </source>
</reference>
<evidence type="ECO:0000313" key="1">
    <source>
        <dbReference type="EMBL" id="KAF2472020.1"/>
    </source>
</evidence>
<sequence>MFASPASGHNGTMDANSADSDSGTITPTDRNLGSPASDDTVKPRKDSRSPLLSFSKNNVRTSSLPILDVGRQRYWEQAEFSSSPQLSFTRSVPDFEPVFDRYSASEYTHEAAGPTHSPCSSISSIGDYKSILSQASNAESEAYYSCKSTVSAEDEMGDHITELRSSKDHQQNPPLPGPTAYRRRLGRTSSMSSLPFISSPLGLPDSGNSFGYGGAGFAGGSSTPALGNGFGAVGDRRPVPGSSKEPHSKGPVSIHSARRDMNNLAFEPPSPLNAHIVQPHTNQARQPTDPFIDTVTPDVSLSAPSYSARRALAAHQLGPSLTPPFQSFQLTHTTNARPTLPIPPPPLPCISSKLTHTPAARAKLESQKTAREAWIKQTAAEIADLAGAKECAERRWRLTRSEGDRKAWIEAMERFNRGTCLETRQEERRNLFLGEKGMTALRTGEGNVVGDGFAGAGMVGSGTYDGGNQGGGVANGERRLLGYRMAVMERVSAEVKKTEGEERDAREQITRMTDQEKGVMRRQTISRIEATTGRLWGQKPT</sequence>
<protein>
    <submittedName>
        <fullName evidence="1">Uncharacterized protein</fullName>
    </submittedName>
</protein>
<name>A0ACB6QYS6_9PLEO</name>
<evidence type="ECO:0000313" key="2">
    <source>
        <dbReference type="Proteomes" id="UP000799755"/>
    </source>
</evidence>
<gene>
    <name evidence="1" type="ORF">BDR25DRAFT_366772</name>
</gene>
<keyword evidence="2" id="KW-1185">Reference proteome</keyword>
<dbReference type="EMBL" id="MU003503">
    <property type="protein sequence ID" value="KAF2472020.1"/>
    <property type="molecule type" value="Genomic_DNA"/>
</dbReference>
<proteinExistence type="predicted"/>
<dbReference type="Proteomes" id="UP000799755">
    <property type="component" value="Unassembled WGS sequence"/>
</dbReference>